<evidence type="ECO:0000313" key="3">
    <source>
        <dbReference type="Proteomes" id="UP000226257"/>
    </source>
</evidence>
<evidence type="ECO:0000313" key="2">
    <source>
        <dbReference type="EMBL" id="PFV05007.1"/>
    </source>
</evidence>
<evidence type="ECO:0000259" key="1">
    <source>
        <dbReference type="Pfam" id="PF01471"/>
    </source>
</evidence>
<name>A0A9X7B9U8_BACCE</name>
<organism evidence="2 3">
    <name type="scientific">Bacillus cereus</name>
    <dbReference type="NCBI Taxonomy" id="1396"/>
    <lineage>
        <taxon>Bacteria</taxon>
        <taxon>Bacillati</taxon>
        <taxon>Bacillota</taxon>
        <taxon>Bacilli</taxon>
        <taxon>Bacillales</taxon>
        <taxon>Bacillaceae</taxon>
        <taxon>Bacillus</taxon>
        <taxon>Bacillus cereus group</taxon>
    </lineage>
</organism>
<accession>A0A9X7B9U8</accession>
<dbReference type="Pfam" id="PF01471">
    <property type="entry name" value="PG_binding_1"/>
    <property type="match status" value="4"/>
</dbReference>
<gene>
    <name evidence="2" type="ORF">COK98_18950</name>
</gene>
<dbReference type="InterPro" id="IPR036365">
    <property type="entry name" value="PGBD-like_sf"/>
</dbReference>
<protein>
    <submittedName>
        <fullName evidence="2">Peptidoglycan-binding protein</fullName>
    </submittedName>
</protein>
<dbReference type="EMBL" id="NVDQ01000030">
    <property type="protein sequence ID" value="PFV05007.1"/>
    <property type="molecule type" value="Genomic_DNA"/>
</dbReference>
<dbReference type="AlphaFoldDB" id="A0A9X7B9U8"/>
<dbReference type="Proteomes" id="UP000226257">
    <property type="component" value="Unassembled WGS sequence"/>
</dbReference>
<proteinExistence type="predicted"/>
<comment type="caution">
    <text evidence="2">The sequence shown here is derived from an EMBL/GenBank/DDBJ whole genome shotgun (WGS) entry which is preliminary data.</text>
</comment>
<feature type="domain" description="Peptidoglycan binding-like" evidence="1">
    <location>
        <begin position="117"/>
        <end position="167"/>
    </location>
</feature>
<feature type="domain" description="Peptidoglycan binding-like" evidence="1">
    <location>
        <begin position="284"/>
        <end position="334"/>
    </location>
</feature>
<dbReference type="InterPro" id="IPR036366">
    <property type="entry name" value="PGBDSf"/>
</dbReference>
<feature type="domain" description="Peptidoglycan binding-like" evidence="1">
    <location>
        <begin position="202"/>
        <end position="252"/>
    </location>
</feature>
<dbReference type="SUPFAM" id="SSF47090">
    <property type="entry name" value="PGBD-like"/>
    <property type="match status" value="4"/>
</dbReference>
<dbReference type="InterPro" id="IPR002477">
    <property type="entry name" value="Peptidoglycan-bd-like"/>
</dbReference>
<sequence length="420" mass="47579">MYQDFNSYLPLYGEDTYEYDGCLEHECLDNEYRATDYSFYVGQTIAARANTRYFSMGTPIFIQRTFGHGQNQNVEVIYQSPYGLRTVIISAIELDGSIPCPSQNRPTLRRGSTGYWVVKLQEFLQSIGYYPGRIDGQFGPVTDGAVKNYQSSRRLLVDGIVGPKTWCQLEQDGFSGGSVPIPPPCPSQNRPTLRRGSTGYWVVKLQEFLQSIGYYPGRIDGQFGPVTDGAVKNYQSSRRLLVDGIVGPKTWCQLELDGFIIQREEFCPSQNRPTLSIDSTGHWVQELQEFLQSIGYYPGRIDGRFGPVTDRAVRQYQRDRGLFVDGRVGSETWCQLEKDGFNTLCPSQNRPILRAGSNGHLVQELQEFLRNIGYYPGRIDGQFGRVTEQAVKNYQRDRGLLVDGIVGSKAWCQLEKDGFR</sequence>
<dbReference type="Gene3D" id="1.10.101.10">
    <property type="entry name" value="PGBD-like superfamily/PGBD"/>
    <property type="match status" value="4"/>
</dbReference>
<reference evidence="2 3" key="1">
    <citation type="submission" date="2017-09" db="EMBL/GenBank/DDBJ databases">
        <title>Large-scale bioinformatics analysis of Bacillus genomes uncovers conserved roles of natural products in bacterial physiology.</title>
        <authorList>
            <consortium name="Agbiome Team Llc"/>
            <person name="Bleich R.M."/>
            <person name="Grubbs K.J."/>
            <person name="Santa Maria K.C."/>
            <person name="Allen S.E."/>
            <person name="Farag S."/>
            <person name="Shank E.A."/>
            <person name="Bowers A."/>
        </authorList>
    </citation>
    <scope>NUCLEOTIDE SEQUENCE [LARGE SCALE GENOMIC DNA]</scope>
    <source>
        <strain evidence="2 3">AFS060282</strain>
    </source>
</reference>
<feature type="domain" description="Peptidoglycan binding-like" evidence="1">
    <location>
        <begin position="359"/>
        <end position="411"/>
    </location>
</feature>